<proteinExistence type="predicted"/>
<evidence type="ECO:0008006" key="4">
    <source>
        <dbReference type="Google" id="ProtNLM"/>
    </source>
</evidence>
<name>A0A2H0UQ80_9BACT</name>
<evidence type="ECO:0000313" key="2">
    <source>
        <dbReference type="EMBL" id="PIR88592.1"/>
    </source>
</evidence>
<reference evidence="3" key="1">
    <citation type="submission" date="2017-09" db="EMBL/GenBank/DDBJ databases">
        <title>Depth-based differentiation of microbial function through sediment-hosted aquifers and enrichment of novel symbionts in the deep terrestrial subsurface.</title>
        <authorList>
            <person name="Probst A.J."/>
            <person name="Ladd B."/>
            <person name="Jarett J.K."/>
            <person name="Geller-Mcgrath D.E."/>
            <person name="Sieber C.M.K."/>
            <person name="Emerson J.B."/>
            <person name="Anantharaman K."/>
            <person name="Thomas B.C."/>
            <person name="Malmstrom R."/>
            <person name="Stieglmeier M."/>
            <person name="Klingl A."/>
            <person name="Woyke T."/>
            <person name="Ryan C.M."/>
            <person name="Banfield J.F."/>
        </authorList>
    </citation>
    <scope>NUCLEOTIDE SEQUENCE [LARGE SCALE GENOMIC DNA]</scope>
</reference>
<feature type="compositionally biased region" description="Polar residues" evidence="1">
    <location>
        <begin position="43"/>
        <end position="55"/>
    </location>
</feature>
<dbReference type="Proteomes" id="UP000229615">
    <property type="component" value="Unassembled WGS sequence"/>
</dbReference>
<feature type="compositionally biased region" description="Basic residues" evidence="1">
    <location>
        <begin position="14"/>
        <end position="34"/>
    </location>
</feature>
<gene>
    <name evidence="2" type="ORF">COU09_01245</name>
</gene>
<protein>
    <recommendedName>
        <fullName evidence="4">Translation elongation factor-like protein</fullName>
    </recommendedName>
</protein>
<feature type="region of interest" description="Disordered" evidence="1">
    <location>
        <begin position="1"/>
        <end position="55"/>
    </location>
</feature>
<comment type="caution">
    <text evidence="2">The sequence shown here is derived from an EMBL/GenBank/DDBJ whole genome shotgun (WGS) entry which is preliminary data.</text>
</comment>
<sequence>MEYNQRQLKVPSFLRKKRKAASGTKKKPRKKAAKSTRPAASSNTPSGPEKATSTLPIGKVTHYLENIQVAILKLNHELEVGQTVEFQSEEPFEQEIESMQVNREEITKAGPGQFIGIKVVNRVQPGTIVLLK</sequence>
<dbReference type="Gene3D" id="2.40.30.10">
    <property type="entry name" value="Translation factors"/>
    <property type="match status" value="1"/>
</dbReference>
<evidence type="ECO:0000256" key="1">
    <source>
        <dbReference type="SAM" id="MobiDB-lite"/>
    </source>
</evidence>
<dbReference type="AlphaFoldDB" id="A0A2H0UQ80"/>
<evidence type="ECO:0000313" key="3">
    <source>
        <dbReference type="Proteomes" id="UP000229615"/>
    </source>
</evidence>
<organism evidence="2 3">
    <name type="scientific">Candidatus Harrisonbacteria bacterium CG10_big_fil_rev_8_21_14_0_10_44_23</name>
    <dbReference type="NCBI Taxonomy" id="1974585"/>
    <lineage>
        <taxon>Bacteria</taxon>
        <taxon>Candidatus Harrisoniibacteriota</taxon>
    </lineage>
</organism>
<dbReference type="EMBL" id="PFBB01000014">
    <property type="protein sequence ID" value="PIR88592.1"/>
    <property type="molecule type" value="Genomic_DNA"/>
</dbReference>
<accession>A0A2H0UQ80</accession>